<dbReference type="InterPro" id="IPR036388">
    <property type="entry name" value="WH-like_DNA-bd_sf"/>
</dbReference>
<dbReference type="SUPFAM" id="SSF46785">
    <property type="entry name" value="Winged helix' DNA-binding domain"/>
    <property type="match status" value="1"/>
</dbReference>
<dbReference type="Gene3D" id="1.10.10.10">
    <property type="entry name" value="Winged helix-like DNA-binding domain superfamily/Winged helix DNA-binding domain"/>
    <property type="match status" value="1"/>
</dbReference>
<evidence type="ECO:0008006" key="3">
    <source>
        <dbReference type="Google" id="ProtNLM"/>
    </source>
</evidence>
<dbReference type="InterPro" id="IPR036390">
    <property type="entry name" value="WH_DNA-bd_sf"/>
</dbReference>
<evidence type="ECO:0000313" key="2">
    <source>
        <dbReference type="Proteomes" id="UP000237632"/>
    </source>
</evidence>
<dbReference type="Proteomes" id="UP000237632">
    <property type="component" value="Unassembled WGS sequence"/>
</dbReference>
<accession>A0AA45BCR5</accession>
<dbReference type="EMBL" id="PVHK01000092">
    <property type="protein sequence ID" value="PRH41940.1"/>
    <property type="molecule type" value="Genomic_DNA"/>
</dbReference>
<protein>
    <recommendedName>
        <fullName evidence="3">HTH arsR-type domain-containing protein</fullName>
    </recommendedName>
</protein>
<evidence type="ECO:0000313" key="1">
    <source>
        <dbReference type="EMBL" id="PRH41940.1"/>
    </source>
</evidence>
<dbReference type="RefSeq" id="WP_060082103.1">
    <property type="nucleotide sequence ID" value="NZ_CADFFO010000098.1"/>
</dbReference>
<sequence>MKQIEREGSAQRCICELLARRSPMTINEIAEARGIHPRATARQLDALAAAGFVSAAGIPKRYTRTKKPIPAIVPLAPKSARIAESRRRDAERVSTPFRIPAPTELDRVMLSWVGVNA</sequence>
<organism evidence="1 2">
    <name type="scientific">Burkholderia vietnamiensis</name>
    <dbReference type="NCBI Taxonomy" id="60552"/>
    <lineage>
        <taxon>Bacteria</taxon>
        <taxon>Pseudomonadati</taxon>
        <taxon>Pseudomonadota</taxon>
        <taxon>Betaproteobacteria</taxon>
        <taxon>Burkholderiales</taxon>
        <taxon>Burkholderiaceae</taxon>
        <taxon>Burkholderia</taxon>
        <taxon>Burkholderia cepacia complex</taxon>
    </lineage>
</organism>
<reference evidence="1 2" key="1">
    <citation type="submission" date="2018-03" db="EMBL/GenBank/DDBJ databases">
        <authorList>
            <person name="Nguyen K."/>
            <person name="Fouts D."/>
            <person name="Sutton G."/>
        </authorList>
    </citation>
    <scope>NUCLEOTIDE SEQUENCE [LARGE SCALE GENOMIC DNA]</scope>
    <source>
        <strain evidence="1 2">AU3578</strain>
    </source>
</reference>
<name>A0AA45BCR5_BURVI</name>
<comment type="caution">
    <text evidence="1">The sequence shown here is derived from an EMBL/GenBank/DDBJ whole genome shotgun (WGS) entry which is preliminary data.</text>
</comment>
<gene>
    <name evidence="1" type="ORF">C6T65_12895</name>
</gene>
<dbReference type="AlphaFoldDB" id="A0AA45BCR5"/>
<proteinExistence type="predicted"/>